<comment type="function">
    <text evidence="8">F(1)F(0) ATP synthase produces ATP from ADP in the presence of a proton or sodium gradient. F-type ATPases consist of two structural domains, F(1) containing the extramembraneous catalytic core and F(0) containing the membrane proton channel, linked together by a central stalk and a peripheral stalk. During catalysis, ATP synthesis in the catalytic domain of F(1) is coupled via a rotary mechanism of the central stalk subunits to proton translocation.</text>
</comment>
<accession>A0A6I0FU05</accession>
<keyword evidence="3 8" id="KW-0375">Hydrogen ion transport</keyword>
<evidence type="ECO:0000256" key="8">
    <source>
        <dbReference type="HAMAP-Rule" id="MF_01416"/>
    </source>
</evidence>
<reference evidence="9 10" key="1">
    <citation type="submission" date="2019-10" db="EMBL/GenBank/DDBJ databases">
        <title>Alkaliphilus serpentinus sp. nov. and Alkaliphilus pronyensis sp. nov., two novel anaerobic alkaliphilic species isolated from the serpentinized-hosted hydrothermal field of the Prony Bay (New Caledonia).</title>
        <authorList>
            <person name="Postec A."/>
        </authorList>
    </citation>
    <scope>NUCLEOTIDE SEQUENCE [LARGE SCALE GENOMIC DNA]</scope>
    <source>
        <strain evidence="9 10">LacV</strain>
    </source>
</reference>
<evidence type="ECO:0000256" key="6">
    <source>
        <dbReference type="ARBA" id="ARBA00023196"/>
    </source>
</evidence>
<dbReference type="NCBIfam" id="NF004403">
    <property type="entry name" value="PRK05758.2-4"/>
    <property type="match status" value="1"/>
</dbReference>
<keyword evidence="5 8" id="KW-0472">Membrane</keyword>
<comment type="similarity">
    <text evidence="8">Belongs to the ATPase delta chain family.</text>
</comment>
<keyword evidence="7 8" id="KW-0066">ATP synthesis</keyword>
<comment type="subcellular location">
    <subcellularLocation>
        <location evidence="8">Cell membrane</location>
        <topology evidence="8">Peripheral membrane protein</topology>
    </subcellularLocation>
    <subcellularLocation>
        <location evidence="1">Membrane</location>
    </subcellularLocation>
</comment>
<dbReference type="PANTHER" id="PTHR11910">
    <property type="entry name" value="ATP SYNTHASE DELTA CHAIN"/>
    <property type="match status" value="1"/>
</dbReference>
<keyword evidence="8" id="KW-1003">Cell membrane</keyword>
<keyword evidence="4 8" id="KW-0406">Ion transport</keyword>
<dbReference type="NCBIfam" id="TIGR01145">
    <property type="entry name" value="ATP_synt_delta"/>
    <property type="match status" value="1"/>
</dbReference>
<dbReference type="GO" id="GO:0005886">
    <property type="term" value="C:plasma membrane"/>
    <property type="evidence" value="ECO:0007669"/>
    <property type="project" value="UniProtKB-SubCell"/>
</dbReference>
<keyword evidence="6 8" id="KW-0139">CF(1)</keyword>
<evidence type="ECO:0000256" key="5">
    <source>
        <dbReference type="ARBA" id="ARBA00023136"/>
    </source>
</evidence>
<dbReference type="GO" id="GO:0045259">
    <property type="term" value="C:proton-transporting ATP synthase complex"/>
    <property type="evidence" value="ECO:0007669"/>
    <property type="project" value="UniProtKB-KW"/>
</dbReference>
<dbReference type="AlphaFoldDB" id="A0A6I0FU05"/>
<dbReference type="InterPro" id="IPR020781">
    <property type="entry name" value="ATPase_OSCP/d_CS"/>
</dbReference>
<name>A0A6I0FU05_9FIRM</name>
<keyword evidence="10" id="KW-1185">Reference proteome</keyword>
<protein>
    <recommendedName>
        <fullName evidence="8">ATP synthase subunit delta</fullName>
    </recommendedName>
    <alternativeName>
        <fullName evidence="8">ATP synthase F(1) sector subunit delta</fullName>
    </alternativeName>
    <alternativeName>
        <fullName evidence="8">F-type ATPase subunit delta</fullName>
        <shortName evidence="8">F-ATPase subunit delta</shortName>
    </alternativeName>
</protein>
<evidence type="ECO:0000256" key="1">
    <source>
        <dbReference type="ARBA" id="ARBA00004370"/>
    </source>
</evidence>
<dbReference type="HAMAP" id="MF_01416">
    <property type="entry name" value="ATP_synth_delta_bact"/>
    <property type="match status" value="1"/>
</dbReference>
<gene>
    <name evidence="8" type="primary">atpH</name>
    <name evidence="9" type="ORF">F8154_00700</name>
</gene>
<evidence type="ECO:0000256" key="4">
    <source>
        <dbReference type="ARBA" id="ARBA00023065"/>
    </source>
</evidence>
<dbReference type="PRINTS" id="PR00125">
    <property type="entry name" value="ATPASEDELTA"/>
</dbReference>
<comment type="function">
    <text evidence="8">This protein is part of the stalk that links CF(0) to CF(1). It either transmits conformational changes from CF(0) to CF(1) or is implicated in proton conduction.</text>
</comment>
<dbReference type="Pfam" id="PF00213">
    <property type="entry name" value="OSCP"/>
    <property type="match status" value="1"/>
</dbReference>
<dbReference type="SUPFAM" id="SSF47928">
    <property type="entry name" value="N-terminal domain of the delta subunit of the F1F0-ATP synthase"/>
    <property type="match status" value="1"/>
</dbReference>
<dbReference type="OrthoDB" id="9802471at2"/>
<keyword evidence="2 8" id="KW-0813">Transport</keyword>
<dbReference type="EMBL" id="WBZC01000002">
    <property type="protein sequence ID" value="KAB3539704.1"/>
    <property type="molecule type" value="Genomic_DNA"/>
</dbReference>
<evidence type="ECO:0000256" key="3">
    <source>
        <dbReference type="ARBA" id="ARBA00022781"/>
    </source>
</evidence>
<dbReference type="InterPro" id="IPR026015">
    <property type="entry name" value="ATP_synth_OSCP/delta_N_sf"/>
</dbReference>
<dbReference type="PROSITE" id="PS00389">
    <property type="entry name" value="ATPASE_DELTA"/>
    <property type="match status" value="1"/>
</dbReference>
<evidence type="ECO:0000313" key="10">
    <source>
        <dbReference type="Proteomes" id="UP000432715"/>
    </source>
</evidence>
<proteinExistence type="inferred from homology"/>
<organism evidence="9 10">
    <name type="scientific">Alkaliphilus pronyensis</name>
    <dbReference type="NCBI Taxonomy" id="1482732"/>
    <lineage>
        <taxon>Bacteria</taxon>
        <taxon>Bacillati</taxon>
        <taxon>Bacillota</taxon>
        <taxon>Clostridia</taxon>
        <taxon>Peptostreptococcales</taxon>
        <taxon>Natronincolaceae</taxon>
        <taxon>Alkaliphilus</taxon>
    </lineage>
</organism>
<sequence>MAELVAKRYAYALFEVGIEDNKIQALKEELQYVDACIKEYSQLADLLSSPLIQQEDKKDILAQCFKDKVSKEILNFLYVLVDKRRQSFINQITEEFVQLADESKNMVSATAITAAPMLEDDIFKLQVKLSKSSGKNVHLINEIDTEVLGGILIKMGDKVIDGTIKNRLGQMKEQLSQIIV</sequence>
<evidence type="ECO:0000256" key="2">
    <source>
        <dbReference type="ARBA" id="ARBA00022448"/>
    </source>
</evidence>
<dbReference type="RefSeq" id="WP_151859664.1">
    <property type="nucleotide sequence ID" value="NZ_WBZC01000002.1"/>
</dbReference>
<dbReference type="Gene3D" id="1.10.520.20">
    <property type="entry name" value="N-terminal domain of the delta subunit of the F1F0-ATP synthase"/>
    <property type="match status" value="1"/>
</dbReference>
<dbReference type="Proteomes" id="UP000432715">
    <property type="component" value="Unassembled WGS sequence"/>
</dbReference>
<evidence type="ECO:0000256" key="7">
    <source>
        <dbReference type="ARBA" id="ARBA00023310"/>
    </source>
</evidence>
<evidence type="ECO:0000313" key="9">
    <source>
        <dbReference type="EMBL" id="KAB3539704.1"/>
    </source>
</evidence>
<comment type="caution">
    <text evidence="9">The sequence shown here is derived from an EMBL/GenBank/DDBJ whole genome shotgun (WGS) entry which is preliminary data.</text>
</comment>
<dbReference type="InterPro" id="IPR000711">
    <property type="entry name" value="ATPase_OSCP/dsu"/>
</dbReference>
<dbReference type="GO" id="GO:0046933">
    <property type="term" value="F:proton-transporting ATP synthase activity, rotational mechanism"/>
    <property type="evidence" value="ECO:0007669"/>
    <property type="project" value="UniProtKB-UniRule"/>
</dbReference>
<dbReference type="NCBIfam" id="NF004402">
    <property type="entry name" value="PRK05758.2-2"/>
    <property type="match status" value="1"/>
</dbReference>